<feature type="coiled-coil region" evidence="6">
    <location>
        <begin position="261"/>
        <end position="295"/>
    </location>
</feature>
<dbReference type="CDD" id="cd06171">
    <property type="entry name" value="Sigma70_r4"/>
    <property type="match status" value="1"/>
</dbReference>
<feature type="region of interest" description="Sigma-70 factor domain-2" evidence="5">
    <location>
        <begin position="331"/>
        <end position="401"/>
    </location>
</feature>
<dbReference type="InterPro" id="IPR007630">
    <property type="entry name" value="RNA_pol_sigma70_r4"/>
</dbReference>
<feature type="DNA-binding region" description="H-T-H motif" evidence="5">
    <location>
        <begin position="525"/>
        <end position="544"/>
    </location>
</feature>
<evidence type="ECO:0000256" key="6">
    <source>
        <dbReference type="SAM" id="Coils"/>
    </source>
</evidence>
<dbReference type="InterPro" id="IPR028630">
    <property type="entry name" value="Sigma70_RpoD"/>
</dbReference>
<dbReference type="Gene3D" id="1.10.10.10">
    <property type="entry name" value="Winged helix-like DNA-binding domain superfamily/Winged helix DNA-binding domain"/>
    <property type="match status" value="2"/>
</dbReference>
<keyword evidence="6" id="KW-0175">Coiled coil</keyword>
<dbReference type="InterPro" id="IPR007127">
    <property type="entry name" value="RNA_pol_sigma_70_r1_1"/>
</dbReference>
<comment type="subunit">
    <text evidence="5">Interacts transiently with the RNA polymerase catalytic core.</text>
</comment>
<dbReference type="NCBIfam" id="TIGR02937">
    <property type="entry name" value="sigma70-ECF"/>
    <property type="match status" value="1"/>
</dbReference>
<dbReference type="FunFam" id="1.10.601.10:FF:000001">
    <property type="entry name" value="RNA polymerase sigma factor SigA"/>
    <property type="match status" value="1"/>
</dbReference>
<feature type="compositionally biased region" description="Basic residues" evidence="7">
    <location>
        <begin position="14"/>
        <end position="24"/>
    </location>
</feature>
<keyword evidence="3 5" id="KW-0238">DNA-binding</keyword>
<feature type="domain" description="RNA polymerase sigma-70" evidence="8">
    <location>
        <begin position="355"/>
        <end position="368"/>
    </location>
</feature>
<dbReference type="GO" id="GO:0006352">
    <property type="term" value="P:DNA-templated transcription initiation"/>
    <property type="evidence" value="ECO:0007669"/>
    <property type="project" value="UniProtKB-UniRule"/>
</dbReference>
<dbReference type="Pfam" id="PF03979">
    <property type="entry name" value="Sigma70_r1_1"/>
    <property type="match status" value="1"/>
</dbReference>
<evidence type="ECO:0000256" key="1">
    <source>
        <dbReference type="ARBA" id="ARBA00023015"/>
    </source>
</evidence>
<proteinExistence type="inferred from homology"/>
<evidence type="ECO:0000256" key="3">
    <source>
        <dbReference type="ARBA" id="ARBA00023125"/>
    </source>
</evidence>
<dbReference type="SUPFAM" id="SSF88946">
    <property type="entry name" value="Sigma2 domain of RNA polymerase sigma factors"/>
    <property type="match status" value="1"/>
</dbReference>
<evidence type="ECO:0000259" key="9">
    <source>
        <dbReference type="PROSITE" id="PS00716"/>
    </source>
</evidence>
<sequence>MRSKGRPTKEKLSNFKKHKRVKPKVAKEPGATVKEDSQQPEWLENIFKKAASDRRVTYEELEELLPDDILTAPDRLEEVIASLDREGIQMVETHEAEEEELMLPRRGVKPIMQRSDDPTKAYFRELAKLPLLTREDEVRYSREMEEGYRGLIQYLFDSVPMMRRLIDECRPVEEGTRTLDQIARVEFECLFDKKALARERTRFIRCLREIQKSADRLTELEERKPTPRLKSEIEKIKRRAFNKIQALSLQHHIINNFLTEFKNVANQAIQLQEQMDKLKNRGQEADTEIKELRRKISEARRFLGKSSTQLKKILVEMAACEERILAARDRMIEGNVRLVISIAKRYINRGLEFADLLEEGNVGLIKAVEKFNYRKGFKFSTYATWWIKQAITRAIADQSRTVRVPAHIIDAINKVAKIQRRFLQTRGREPTTAELAQRLSTPKEKLEQLNKIAQFGISIDKPIDDEESSFIGDFIYDDKTASPSHDAAVKLLREKLDEGLKTLTRREEKVLRLRFGLGDNCPRTLEEVGQIFNITRERVRQIEAKALRKLRHPLRLLALEEIMKLLR</sequence>
<feature type="region of interest" description="Disordered" evidence="7">
    <location>
        <begin position="1"/>
        <end position="39"/>
    </location>
</feature>
<gene>
    <name evidence="5" type="primary">sigA</name>
    <name evidence="10" type="ORF">ENX16_04120</name>
</gene>
<accession>A0A7V3V024</accession>
<protein>
    <recommendedName>
        <fullName evidence="5">RNA polymerase sigma factor SigA</fullName>
    </recommendedName>
</protein>
<dbReference type="Gene3D" id="1.10.220.120">
    <property type="entry name" value="Sigma-70 factor, region 1.1"/>
    <property type="match status" value="1"/>
</dbReference>
<dbReference type="Gene3D" id="1.10.601.10">
    <property type="entry name" value="RNA Polymerase Primary Sigma Factor"/>
    <property type="match status" value="1"/>
</dbReference>
<feature type="short sequence motif" description="Interaction with polymerase core subunit RpoC" evidence="5">
    <location>
        <begin position="355"/>
        <end position="358"/>
    </location>
</feature>
<dbReference type="InterPro" id="IPR009042">
    <property type="entry name" value="RNA_pol_sigma70_r1_2"/>
</dbReference>
<dbReference type="Pfam" id="PF04545">
    <property type="entry name" value="Sigma70_r4"/>
    <property type="match status" value="1"/>
</dbReference>
<dbReference type="PRINTS" id="PR00046">
    <property type="entry name" value="SIGMA70FCT"/>
</dbReference>
<evidence type="ECO:0000256" key="5">
    <source>
        <dbReference type="HAMAP-Rule" id="MF_00963"/>
    </source>
</evidence>
<dbReference type="PROSITE" id="PS00715">
    <property type="entry name" value="SIGMA70_1"/>
    <property type="match status" value="1"/>
</dbReference>
<dbReference type="InterPro" id="IPR042189">
    <property type="entry name" value="RNA_pol_sigma_70_r1_1_sf"/>
</dbReference>
<comment type="similarity">
    <text evidence="5">Belongs to the sigma-70 factor family. RpoD/SigA subfamily.</text>
</comment>
<organism evidence="10">
    <name type="scientific">candidate division WOR-3 bacterium</name>
    <dbReference type="NCBI Taxonomy" id="2052148"/>
    <lineage>
        <taxon>Bacteria</taxon>
        <taxon>Bacteria division WOR-3</taxon>
    </lineage>
</organism>
<dbReference type="EMBL" id="DTMZ01000099">
    <property type="protein sequence ID" value="HGD13246.1"/>
    <property type="molecule type" value="Genomic_DNA"/>
</dbReference>
<evidence type="ECO:0000256" key="2">
    <source>
        <dbReference type="ARBA" id="ARBA00023082"/>
    </source>
</evidence>
<dbReference type="InterPro" id="IPR014284">
    <property type="entry name" value="RNA_pol_sigma-70_dom"/>
</dbReference>
<feature type="domain" description="RNA polymerase sigma-70" evidence="9">
    <location>
        <begin position="524"/>
        <end position="550"/>
    </location>
</feature>
<dbReference type="Pfam" id="PF00140">
    <property type="entry name" value="Sigma70_r1_2"/>
    <property type="match status" value="1"/>
</dbReference>
<name>A0A7V3V024_UNCW3</name>
<keyword evidence="4 5" id="KW-0804">Transcription</keyword>
<keyword evidence="1 5" id="KW-0805">Transcription regulation</keyword>
<dbReference type="GO" id="GO:0003677">
    <property type="term" value="F:DNA binding"/>
    <property type="evidence" value="ECO:0007669"/>
    <property type="project" value="UniProtKB-UniRule"/>
</dbReference>
<evidence type="ECO:0000313" key="10">
    <source>
        <dbReference type="EMBL" id="HGD13246.1"/>
    </source>
</evidence>
<dbReference type="InterPro" id="IPR007624">
    <property type="entry name" value="RNA_pol_sigma70_r3"/>
</dbReference>
<dbReference type="InterPro" id="IPR036388">
    <property type="entry name" value="WH-like_DNA-bd_sf"/>
</dbReference>
<dbReference type="PANTHER" id="PTHR30603:SF60">
    <property type="entry name" value="RNA POLYMERASE SIGMA FACTOR RPOD"/>
    <property type="match status" value="1"/>
</dbReference>
<feature type="region of interest" description="Sigma-70 factor domain-3" evidence="5">
    <location>
        <begin position="410"/>
        <end position="486"/>
    </location>
</feature>
<dbReference type="Pfam" id="PF04539">
    <property type="entry name" value="Sigma70_r3"/>
    <property type="match status" value="1"/>
</dbReference>
<dbReference type="InterPro" id="IPR050239">
    <property type="entry name" value="Sigma-70_RNA_pol_init_factors"/>
</dbReference>
<comment type="caution">
    <text evidence="10">The sequence shown here is derived from an EMBL/GenBank/DDBJ whole genome shotgun (WGS) entry which is preliminary data.</text>
</comment>
<dbReference type="SUPFAM" id="SSF88659">
    <property type="entry name" value="Sigma3 and sigma4 domains of RNA polymerase sigma factors"/>
    <property type="match status" value="2"/>
</dbReference>
<feature type="region of interest" description="Sigma-70 factor domain-4" evidence="5">
    <location>
        <begin position="499"/>
        <end position="552"/>
    </location>
</feature>
<dbReference type="InterPro" id="IPR013324">
    <property type="entry name" value="RNA_pol_sigma_r3/r4-like"/>
</dbReference>
<dbReference type="InterPro" id="IPR007627">
    <property type="entry name" value="RNA_pol_sigma70_r2"/>
</dbReference>
<dbReference type="GO" id="GO:0016987">
    <property type="term" value="F:sigma factor activity"/>
    <property type="evidence" value="ECO:0007669"/>
    <property type="project" value="UniProtKB-UniRule"/>
</dbReference>
<keyword evidence="2 5" id="KW-0731">Sigma factor</keyword>
<comment type="function">
    <text evidence="5">Sigma factors are initiation factors that promote the attachment of RNA polymerase to specific initiation sites and are then released. This sigma factor is the primary sigma factor during exponential growth.</text>
</comment>
<dbReference type="InterPro" id="IPR013325">
    <property type="entry name" value="RNA_pol_sigma_r2"/>
</dbReference>
<evidence type="ECO:0000256" key="4">
    <source>
        <dbReference type="ARBA" id="ARBA00023163"/>
    </source>
</evidence>
<dbReference type="PANTHER" id="PTHR30603">
    <property type="entry name" value="RNA POLYMERASE SIGMA FACTOR RPO"/>
    <property type="match status" value="1"/>
</dbReference>
<reference evidence="10" key="1">
    <citation type="journal article" date="2020" name="mSystems">
        <title>Genome- and Community-Level Interaction Insights into Carbon Utilization and Element Cycling Functions of Hydrothermarchaeota in Hydrothermal Sediment.</title>
        <authorList>
            <person name="Zhou Z."/>
            <person name="Liu Y."/>
            <person name="Xu W."/>
            <person name="Pan J."/>
            <person name="Luo Z.H."/>
            <person name="Li M."/>
        </authorList>
    </citation>
    <scope>NUCLEOTIDE SEQUENCE [LARGE SCALE GENOMIC DNA]</scope>
    <source>
        <strain evidence="10">SpSt-914</strain>
    </source>
</reference>
<dbReference type="GO" id="GO:0005737">
    <property type="term" value="C:cytoplasm"/>
    <property type="evidence" value="ECO:0007669"/>
    <property type="project" value="UniProtKB-SubCell"/>
</dbReference>
<dbReference type="AlphaFoldDB" id="A0A7V3V024"/>
<evidence type="ECO:0000256" key="7">
    <source>
        <dbReference type="SAM" id="MobiDB-lite"/>
    </source>
</evidence>
<comment type="subcellular location">
    <subcellularLocation>
        <location evidence="5">Cytoplasm</location>
    </subcellularLocation>
</comment>
<keyword evidence="5" id="KW-0963">Cytoplasm</keyword>
<dbReference type="Pfam" id="PF04542">
    <property type="entry name" value="Sigma70_r2"/>
    <property type="match status" value="1"/>
</dbReference>
<evidence type="ECO:0000259" key="8">
    <source>
        <dbReference type="PROSITE" id="PS00715"/>
    </source>
</evidence>
<dbReference type="HAMAP" id="MF_00963">
    <property type="entry name" value="Sigma70_RpoD_SigA"/>
    <property type="match status" value="1"/>
</dbReference>
<dbReference type="InterPro" id="IPR000943">
    <property type="entry name" value="RNA_pol_sigma70"/>
</dbReference>
<dbReference type="PROSITE" id="PS00716">
    <property type="entry name" value="SIGMA70_2"/>
    <property type="match status" value="1"/>
</dbReference>